<name>A0ABX0X2V2_9PROT</name>
<proteinExistence type="predicted"/>
<gene>
    <name evidence="1" type="ORF">GGR96_002947</name>
</gene>
<dbReference type="Proteomes" id="UP000556869">
    <property type="component" value="Unassembled WGS sequence"/>
</dbReference>
<keyword evidence="2" id="KW-1185">Reference proteome</keyword>
<protein>
    <submittedName>
        <fullName evidence="1">Uncharacterized protein</fullName>
    </submittedName>
</protein>
<dbReference type="EMBL" id="JAATJD010000003">
    <property type="protein sequence ID" value="NJB75825.1"/>
    <property type="molecule type" value="Genomic_DNA"/>
</dbReference>
<organism evidence="1 2">
    <name type="scientific">Thalassospira tepidiphila</name>
    <dbReference type="NCBI Taxonomy" id="393657"/>
    <lineage>
        <taxon>Bacteria</taxon>
        <taxon>Pseudomonadati</taxon>
        <taxon>Pseudomonadota</taxon>
        <taxon>Alphaproteobacteria</taxon>
        <taxon>Rhodospirillales</taxon>
        <taxon>Thalassospiraceae</taxon>
        <taxon>Thalassospira</taxon>
    </lineage>
</organism>
<evidence type="ECO:0000313" key="2">
    <source>
        <dbReference type="Proteomes" id="UP000556869"/>
    </source>
</evidence>
<comment type="caution">
    <text evidence="1">The sequence shown here is derived from an EMBL/GenBank/DDBJ whole genome shotgun (WGS) entry which is preliminary data.</text>
</comment>
<evidence type="ECO:0000313" key="1">
    <source>
        <dbReference type="EMBL" id="NJB75825.1"/>
    </source>
</evidence>
<accession>A0ABX0X2V2</accession>
<reference evidence="1 2" key="1">
    <citation type="submission" date="2020-03" db="EMBL/GenBank/DDBJ databases">
        <title>Genomic Encyclopedia of Type Strains, Phase IV (KMG-IV): sequencing the most valuable type-strain genomes for metagenomic binning, comparative biology and taxonomic classification.</title>
        <authorList>
            <person name="Goeker M."/>
        </authorList>
    </citation>
    <scope>NUCLEOTIDE SEQUENCE [LARGE SCALE GENOMIC DNA]</scope>
    <source>
        <strain evidence="1 2">DSM 18888</strain>
    </source>
</reference>
<sequence>MISGWNFWKNMSMRRITLEELGASIERKKAELGFSGQDYVARNSGKYRTESKRALLRNIAAAAAERGEEPTFKANY</sequence>